<reference evidence="1 2" key="1">
    <citation type="submission" date="2021-06" db="EMBL/GenBank/DDBJ databases">
        <authorList>
            <person name="Palmer J.M."/>
        </authorList>
    </citation>
    <scope>NUCLEOTIDE SEQUENCE [LARGE SCALE GENOMIC DNA]</scope>
    <source>
        <strain evidence="1 2">GA_2019</strain>
        <tissue evidence="1">Muscle</tissue>
    </source>
</reference>
<name>A0ABV0P1H5_9TELE</name>
<dbReference type="Proteomes" id="UP001476798">
    <property type="component" value="Unassembled WGS sequence"/>
</dbReference>
<gene>
    <name evidence="1" type="ORF">GOODEAATRI_004224</name>
</gene>
<dbReference type="EMBL" id="JAHRIO010060146">
    <property type="protein sequence ID" value="MEQ2177502.1"/>
    <property type="molecule type" value="Genomic_DNA"/>
</dbReference>
<sequence length="90" mass="9463">EEMIPVIKTATCGGTLTSGEARATILTEGTASMNLLLELLHVWSPGPDKPALKPQPAAHSEPINLVLLTSLRADRGGGGDVGRLHERKQA</sequence>
<keyword evidence="2" id="KW-1185">Reference proteome</keyword>
<proteinExistence type="predicted"/>
<feature type="non-terminal residue" evidence="1">
    <location>
        <position position="1"/>
    </location>
</feature>
<evidence type="ECO:0000313" key="1">
    <source>
        <dbReference type="EMBL" id="MEQ2177502.1"/>
    </source>
</evidence>
<accession>A0ABV0P1H5</accession>
<evidence type="ECO:0000313" key="2">
    <source>
        <dbReference type="Proteomes" id="UP001476798"/>
    </source>
</evidence>
<organism evidence="1 2">
    <name type="scientific">Goodea atripinnis</name>
    <dbReference type="NCBI Taxonomy" id="208336"/>
    <lineage>
        <taxon>Eukaryota</taxon>
        <taxon>Metazoa</taxon>
        <taxon>Chordata</taxon>
        <taxon>Craniata</taxon>
        <taxon>Vertebrata</taxon>
        <taxon>Euteleostomi</taxon>
        <taxon>Actinopterygii</taxon>
        <taxon>Neopterygii</taxon>
        <taxon>Teleostei</taxon>
        <taxon>Neoteleostei</taxon>
        <taxon>Acanthomorphata</taxon>
        <taxon>Ovalentaria</taxon>
        <taxon>Atherinomorphae</taxon>
        <taxon>Cyprinodontiformes</taxon>
        <taxon>Goodeidae</taxon>
        <taxon>Goodea</taxon>
    </lineage>
</organism>
<protein>
    <submittedName>
        <fullName evidence="1">Uncharacterized protein</fullName>
    </submittedName>
</protein>
<comment type="caution">
    <text evidence="1">The sequence shown here is derived from an EMBL/GenBank/DDBJ whole genome shotgun (WGS) entry which is preliminary data.</text>
</comment>